<organism evidence="2 3">
    <name type="scientific">Mycolicibacterium goodii</name>
    <name type="common">Mycobacterium goodii</name>
    <dbReference type="NCBI Taxonomy" id="134601"/>
    <lineage>
        <taxon>Bacteria</taxon>
        <taxon>Bacillati</taxon>
        <taxon>Actinomycetota</taxon>
        <taxon>Actinomycetes</taxon>
        <taxon>Mycobacteriales</taxon>
        <taxon>Mycobacteriaceae</taxon>
        <taxon>Mycolicibacterium</taxon>
    </lineage>
</organism>
<feature type="domain" description="NADPH-dependent FMN reductase-like" evidence="1">
    <location>
        <begin position="10"/>
        <end position="151"/>
    </location>
</feature>
<gene>
    <name evidence="2" type="ORF">AFA91_08240</name>
</gene>
<dbReference type="STRING" id="134601.AFA91_08240"/>
<dbReference type="InterPro" id="IPR029039">
    <property type="entry name" value="Flavoprotein-like_sf"/>
</dbReference>
<dbReference type="GO" id="GO:0016491">
    <property type="term" value="F:oxidoreductase activity"/>
    <property type="evidence" value="ECO:0007669"/>
    <property type="project" value="InterPro"/>
</dbReference>
<accession>A0A0K0X369</accession>
<name>A0A0K0X369_MYCGD</name>
<dbReference type="Proteomes" id="UP000062255">
    <property type="component" value="Chromosome"/>
</dbReference>
<protein>
    <recommendedName>
        <fullName evidence="1">NADPH-dependent FMN reductase-like domain-containing protein</fullName>
    </recommendedName>
</protein>
<evidence type="ECO:0000313" key="3">
    <source>
        <dbReference type="Proteomes" id="UP000062255"/>
    </source>
</evidence>
<dbReference type="InterPro" id="IPR005025">
    <property type="entry name" value="FMN_Rdtase-like_dom"/>
</dbReference>
<dbReference type="Pfam" id="PF03358">
    <property type="entry name" value="FMN_red"/>
    <property type="match status" value="1"/>
</dbReference>
<proteinExistence type="predicted"/>
<dbReference type="KEGG" id="mgo:AFA91_08240"/>
<dbReference type="AlphaFoldDB" id="A0A0K0X369"/>
<sequence length="197" mass="20691">MIAVEREWKPRILGLGGTTRPASTSERALRAALDFAERAGAQTDLLLADDLAFPAYAPERGAPEPRVERLVDLARRADGVIVASPGFHGGPSGLIKNALDHLEELRGDERPYLDGRAIGCIVCAAGWQATATTLAALRSTAHALRAWPTPLGVTINSTPAGDVDPVTAAAPQLGLLVEQVVGLARWRHAAAEVEVGA</sequence>
<reference evidence="2 3" key="1">
    <citation type="submission" date="2015-07" db="EMBL/GenBank/DDBJ databases">
        <title>Complete genome sequence of Mycobacterium goodii X7B, a facultative thermophilic biodesulfurizing bacterium.</title>
        <authorList>
            <person name="Yu B."/>
            <person name="Li F."/>
            <person name="Xu P."/>
        </authorList>
    </citation>
    <scope>NUCLEOTIDE SEQUENCE [LARGE SCALE GENOMIC DNA]</scope>
    <source>
        <strain evidence="2 3">X7B</strain>
    </source>
</reference>
<dbReference type="EMBL" id="CP012150">
    <property type="protein sequence ID" value="AKS31874.1"/>
    <property type="molecule type" value="Genomic_DNA"/>
</dbReference>
<dbReference type="OrthoDB" id="9812295at2"/>
<evidence type="ECO:0000259" key="1">
    <source>
        <dbReference type="Pfam" id="PF03358"/>
    </source>
</evidence>
<dbReference type="PATRIC" id="fig|134601.6.peg.1706"/>
<dbReference type="Gene3D" id="3.40.50.360">
    <property type="match status" value="1"/>
</dbReference>
<evidence type="ECO:0000313" key="2">
    <source>
        <dbReference type="EMBL" id="AKS31874.1"/>
    </source>
</evidence>
<dbReference type="SUPFAM" id="SSF52218">
    <property type="entry name" value="Flavoproteins"/>
    <property type="match status" value="1"/>
</dbReference>